<dbReference type="KEGG" id="nda:Ndas_1728"/>
<accession>D7B4W6</accession>
<evidence type="ECO:0000313" key="1">
    <source>
        <dbReference type="EMBL" id="ADH67156.1"/>
    </source>
</evidence>
<protein>
    <submittedName>
        <fullName evidence="1">Uncharacterized protein</fullName>
    </submittedName>
</protein>
<organism evidence="1 2">
    <name type="scientific">Nocardiopsis dassonvillei (strain ATCC 23218 / DSM 43111 / CIP 107115 / JCM 7437 / KCTC 9190 / NBRC 14626 / NCTC 10488 / NRRL B-5397 / IMRU 509)</name>
    <name type="common">Actinomadura dassonvillei</name>
    <dbReference type="NCBI Taxonomy" id="446468"/>
    <lineage>
        <taxon>Bacteria</taxon>
        <taxon>Bacillati</taxon>
        <taxon>Actinomycetota</taxon>
        <taxon>Actinomycetes</taxon>
        <taxon>Streptosporangiales</taxon>
        <taxon>Nocardiopsidaceae</taxon>
        <taxon>Nocardiopsis</taxon>
    </lineage>
</organism>
<dbReference type="AlphaFoldDB" id="D7B4W6"/>
<keyword evidence="2" id="KW-1185">Reference proteome</keyword>
<dbReference type="OrthoDB" id="5122302at2"/>
<dbReference type="Proteomes" id="UP000002219">
    <property type="component" value="Chromosome 1"/>
</dbReference>
<gene>
    <name evidence="1" type="ordered locus">Ndas_1728</name>
</gene>
<dbReference type="EMBL" id="CP002040">
    <property type="protein sequence ID" value="ADH67156.1"/>
    <property type="molecule type" value="Genomic_DNA"/>
</dbReference>
<reference evidence="1 2" key="1">
    <citation type="journal article" date="2010" name="Stand. Genomic Sci.">
        <title>Complete genome sequence of Nocardiopsis dassonvillei type strain (IMRU 509).</title>
        <authorList>
            <person name="Sun H."/>
            <person name="Lapidus A."/>
            <person name="Nolan M."/>
            <person name="Lucas S."/>
            <person name="Del Rio T.G."/>
            <person name="Tice H."/>
            <person name="Cheng J.F."/>
            <person name="Tapia R."/>
            <person name="Han C."/>
            <person name="Goodwin L."/>
            <person name="Pitluck S."/>
            <person name="Pagani I."/>
            <person name="Ivanova N."/>
            <person name="Mavromatis K."/>
            <person name="Mikhailova N."/>
            <person name="Pati A."/>
            <person name="Chen A."/>
            <person name="Palaniappan K."/>
            <person name="Land M."/>
            <person name="Hauser L."/>
            <person name="Chang Y.J."/>
            <person name="Jeffries C.D."/>
            <person name="Djao O.D."/>
            <person name="Rohde M."/>
            <person name="Sikorski J."/>
            <person name="Goker M."/>
            <person name="Woyke T."/>
            <person name="Bristow J."/>
            <person name="Eisen J.A."/>
            <person name="Markowitz V."/>
            <person name="Hugenholtz P."/>
            <person name="Kyrpides N.C."/>
            <person name="Klenk H.P."/>
        </authorList>
    </citation>
    <scope>NUCLEOTIDE SEQUENCE [LARGE SCALE GENOMIC DNA]</scope>
    <source>
        <strain evidence="2">ATCC 23218 / DSM 43111 / CIP 107115 / JCM 7437 / KCTC 9190 / NBRC 14626 / NCTC 10488 / NRRL B-5397 / IMRU 509</strain>
    </source>
</reference>
<dbReference type="STRING" id="446468.Ndas_1728"/>
<dbReference type="HOGENOM" id="CLU_1684751_0_0_11"/>
<evidence type="ECO:0000313" key="2">
    <source>
        <dbReference type="Proteomes" id="UP000002219"/>
    </source>
</evidence>
<sequence>MSRSVATAPPSRRHAPVLLEGARFRALDVYARVGRSRFAERHKLPVRNPRPLGTNGYSTSWGTNAHGELSSCPPGRSRSFRLARGVFSFPHDGRPVSARRRVPACLRHRYLTSASAVLFGYRSAHGTGIRRQCPRSSSASVLREAPFACPPPPFFR</sequence>
<proteinExistence type="predicted"/>
<name>D7B4W6_NOCDD</name>